<keyword evidence="1 2" id="KW-0807">Transducer</keyword>
<name>Q8RPI3_DESHA</name>
<evidence type="ECO:0000256" key="1">
    <source>
        <dbReference type="ARBA" id="ARBA00023224"/>
    </source>
</evidence>
<feature type="domain" description="Methyl-accepting transducer" evidence="4">
    <location>
        <begin position="142"/>
        <end position="378"/>
    </location>
</feature>
<dbReference type="PROSITE" id="PS50111">
    <property type="entry name" value="CHEMOTAXIS_TRANSDUC_2"/>
    <property type="match status" value="1"/>
</dbReference>
<keyword evidence="3" id="KW-1133">Transmembrane helix</keyword>
<keyword evidence="3" id="KW-0472">Membrane</keyword>
<dbReference type="Pfam" id="PF00015">
    <property type="entry name" value="MCPsignal"/>
    <property type="match status" value="1"/>
</dbReference>
<sequence length="428" mass="45442">MPSMKLSLSKKIFGFLLAALCVFLVLAGANIALLRAAVDHREELSQLTAVLNIALPLAGLLLGGIAVNLLFRHSRVLNLSNDFYQQIGTGNLTEQMANQYRAKIGEAFEVQFKMLQGRRMLVKKLSDTSADLEMTGGELTAAVKDAFAVSGDIARILEQLAAGAKEQALTLENTTRIIEKLSVHADEVAKNTGNVGHSSAKAAEAAEAGLLQAENMMQKIEEISDLSVQTVEVVAMLGEHSTRIGQIVDVIKGIADQTNLLALNAAIEAARAGEQGRGFAVVAEEVRKLAEQSSSSTAQIAQLIEGMQEETARVVAVMQKSKDEVAAGVETVRLAGDSFQVIVREINTLAEQLNQFSAASREMAAGTGQTTGLIQSIGAIAEETAASTEEVSGLAKKQAAQMELVNHSAENLDRVRKGLAGLVAQNKL</sequence>
<keyword evidence="3" id="KW-0812">Transmembrane</keyword>
<evidence type="ECO:0000256" key="2">
    <source>
        <dbReference type="PROSITE-ProRule" id="PRU00284"/>
    </source>
</evidence>
<dbReference type="SMART" id="SM00283">
    <property type="entry name" value="MA"/>
    <property type="match status" value="1"/>
</dbReference>
<dbReference type="GO" id="GO:0016020">
    <property type="term" value="C:membrane"/>
    <property type="evidence" value="ECO:0007669"/>
    <property type="project" value="InterPro"/>
</dbReference>
<dbReference type="InterPro" id="IPR004089">
    <property type="entry name" value="MCPsignal_dom"/>
</dbReference>
<evidence type="ECO:0000313" key="5">
    <source>
        <dbReference type="EMBL" id="AAL87769.1"/>
    </source>
</evidence>
<dbReference type="CDD" id="cd11386">
    <property type="entry name" value="MCP_signal"/>
    <property type="match status" value="1"/>
</dbReference>
<dbReference type="SUPFAM" id="SSF58104">
    <property type="entry name" value="Methyl-accepting chemotaxis protein (MCP) signaling domain"/>
    <property type="match status" value="1"/>
</dbReference>
<reference evidence="5" key="1">
    <citation type="submission" date="2001-07" db="EMBL/GenBank/DDBJ databases">
        <title>Sequence and transcriptional analysis of reductive dehalogenase genes of Desulfitobacterium.</title>
        <authorList>
            <person name="Davis J.K."/>
            <person name="Tiedje J.M."/>
        </authorList>
    </citation>
    <scope>NUCLEOTIDE SEQUENCE</scope>
    <source>
        <strain evidence="5">DCB-2</strain>
    </source>
</reference>
<dbReference type="AlphaFoldDB" id="Q8RPI3"/>
<dbReference type="PANTHER" id="PTHR32089">
    <property type="entry name" value="METHYL-ACCEPTING CHEMOTAXIS PROTEIN MCPB"/>
    <property type="match status" value="1"/>
</dbReference>
<dbReference type="PANTHER" id="PTHR32089:SF112">
    <property type="entry name" value="LYSOZYME-LIKE PROTEIN-RELATED"/>
    <property type="match status" value="1"/>
</dbReference>
<accession>Q8RPI3</accession>
<evidence type="ECO:0000259" key="4">
    <source>
        <dbReference type="PROSITE" id="PS50111"/>
    </source>
</evidence>
<organism evidence="5">
    <name type="scientific">Desulfitobacterium hafniense</name>
    <name type="common">Desulfitobacterium frappieri</name>
    <dbReference type="NCBI Taxonomy" id="49338"/>
    <lineage>
        <taxon>Bacteria</taxon>
        <taxon>Bacillati</taxon>
        <taxon>Bacillota</taxon>
        <taxon>Clostridia</taxon>
        <taxon>Eubacteriales</taxon>
        <taxon>Desulfitobacteriaceae</taxon>
        <taxon>Desulfitobacterium</taxon>
    </lineage>
</organism>
<protein>
    <recommendedName>
        <fullName evidence="4">Methyl-accepting transducer domain-containing protein</fullName>
    </recommendedName>
</protein>
<dbReference type="GO" id="GO:0007165">
    <property type="term" value="P:signal transduction"/>
    <property type="evidence" value="ECO:0007669"/>
    <property type="project" value="UniProtKB-KW"/>
</dbReference>
<dbReference type="Gene3D" id="1.10.287.950">
    <property type="entry name" value="Methyl-accepting chemotaxis protein"/>
    <property type="match status" value="1"/>
</dbReference>
<dbReference type="EMBL" id="AF403183">
    <property type="protein sequence ID" value="AAL87769.1"/>
    <property type="molecule type" value="Genomic_DNA"/>
</dbReference>
<evidence type="ECO:0000256" key="3">
    <source>
        <dbReference type="SAM" id="Phobius"/>
    </source>
</evidence>
<feature type="transmembrane region" description="Helical" evidence="3">
    <location>
        <begin position="46"/>
        <end position="71"/>
    </location>
</feature>
<proteinExistence type="predicted"/>